<accession>A0ACC3AP90</accession>
<keyword evidence="2" id="KW-1185">Reference proteome</keyword>
<proteinExistence type="predicted"/>
<protein>
    <submittedName>
        <fullName evidence="1">Uncharacterized protein</fullName>
    </submittedName>
</protein>
<dbReference type="Proteomes" id="UP001177260">
    <property type="component" value="Unassembled WGS sequence"/>
</dbReference>
<reference evidence="1 2" key="1">
    <citation type="journal article" date="2023" name="ACS Omega">
        <title>Identification of the Neoaspergillic Acid Biosynthesis Gene Cluster by Establishing an In Vitro CRISPR-Ribonucleoprotein Genetic System in Aspergillus melleus.</title>
        <authorList>
            <person name="Yuan B."/>
            <person name="Grau M.F."/>
            <person name="Murata R.M."/>
            <person name="Torok T."/>
            <person name="Venkateswaran K."/>
            <person name="Stajich J.E."/>
            <person name="Wang C.C.C."/>
        </authorList>
    </citation>
    <scope>NUCLEOTIDE SEQUENCE [LARGE SCALE GENOMIC DNA]</scope>
    <source>
        <strain evidence="1 2">IMV 1140</strain>
    </source>
</reference>
<gene>
    <name evidence="1" type="ORF">N8T08_000732</name>
</gene>
<sequence>MARSVTSKMSWEKYVLRPVQGAPPVVLPTFIYGTAWKKDHTAELVHQALQSGFRAVDTAAQPKHYREDLVGEGIRRAIRDGTVRREDLHIQTKFTSVHGQSPDNMPYDPNDSVTQQVHASVRSSFRHLRPSEEAESADETYIDMLILHSPLSTMEQTLEAWSAFETYVPHRIRNLGISNCTLPVLRELSSLVSVQPAVVQNRFYGGTQFDVPLRSFCRAHQIIYQSFWTLSANPELLRSEVVQLLASRTGIGPAAALYSLVLGLGKTTVLNGTTKRAHMEADLAALRTAEAFAEEHPEVWQRMVEDFQGLTGDHVEME</sequence>
<comment type="caution">
    <text evidence="1">The sequence shown here is derived from an EMBL/GenBank/DDBJ whole genome shotgun (WGS) entry which is preliminary data.</text>
</comment>
<dbReference type="EMBL" id="JAOPJF010000107">
    <property type="protein sequence ID" value="KAK1139453.1"/>
    <property type="molecule type" value="Genomic_DNA"/>
</dbReference>
<evidence type="ECO:0000313" key="2">
    <source>
        <dbReference type="Proteomes" id="UP001177260"/>
    </source>
</evidence>
<name>A0ACC3AP90_9EURO</name>
<organism evidence="1 2">
    <name type="scientific">Aspergillus melleus</name>
    <dbReference type="NCBI Taxonomy" id="138277"/>
    <lineage>
        <taxon>Eukaryota</taxon>
        <taxon>Fungi</taxon>
        <taxon>Dikarya</taxon>
        <taxon>Ascomycota</taxon>
        <taxon>Pezizomycotina</taxon>
        <taxon>Eurotiomycetes</taxon>
        <taxon>Eurotiomycetidae</taxon>
        <taxon>Eurotiales</taxon>
        <taxon>Aspergillaceae</taxon>
        <taxon>Aspergillus</taxon>
        <taxon>Aspergillus subgen. Circumdati</taxon>
    </lineage>
</organism>
<evidence type="ECO:0000313" key="1">
    <source>
        <dbReference type="EMBL" id="KAK1139453.1"/>
    </source>
</evidence>